<sequence length="791" mass="86154">MEHPFFHASLIQGYGGDMVQPSFSGPRAGSRSRSRSLHHCRIYGMTTGRQTSPPLPTSLSSNSPGSRLQFSTATLGIFKTEASSGVPLAVWPNQDDNIRNHVEKQSDSNITRVEKNQSVMISRTDFETHRGPPLQLPLLLHDPVPANPQQEGDESPLPLPFHPPSRLQTLLRRTPTSYDLRAVAHAQRHGNSHVTPVKRLLPSPIPKGSSTQNDDEWQRYIVNRKWNDDYLSCLQDTRQSCSYSCSYKRGTYDDCLTVAQKHPLQQESNASSTDEELEDSDTNSEADSSTEDDAQLLSYYYNESGRLPAQVDEKSTGSTKSNETVVVGHTGFAQKTPKQAQADELGHQHEQDYESVEGDTLGFDDGRHKSAERVHHSGYQNTSGFYEDEGGTVGSGECCSASSPLSSTDSVLEPSTPPTPLDLNHDIGQCRNHRCNDYEDGNGNDNVRCDLKRARNREAVAFCSSDESGWLANTTSHEERRRRFKARLCQVVQRPWTAELRYNHRYGYGCGTDCENGDRDEDEGLGVEGTVMIATLLIGIGPGKPKLIQIQRPASSSSRTSSTEPSSSLISNRASDSVLVSRWSTSLDTRCPPTPLGPIEPSTRIETDLGTPTVSDSTSGSGSESDSNSQRRVRIDLQQLSGAPIPTFTGVGRDNGRADVAVATNPSIPVTAPTLASFSISAASAMSSQSVQAVEGVGAAPPSTPIRASKKVQDRVEVSAFSPYDTPGGADDYHDYDEDFDDPANVAAEFDNRSAGHGYHDGDVFGGPEPGSGLYCLTDMQPQALRYVTYT</sequence>
<feature type="region of interest" description="Disordered" evidence="1">
    <location>
        <begin position="549"/>
        <end position="573"/>
    </location>
</feature>
<reference evidence="2" key="1">
    <citation type="submission" date="2011-07" db="EMBL/GenBank/DDBJ databases">
        <title>The Genome Sequence of Exophiala (Wangiella) dermatitidis NIH/UT8656.</title>
        <authorList>
            <consortium name="The Broad Institute Genome Sequencing Platform"/>
            <person name="Cuomo C."/>
            <person name="Wang Z."/>
            <person name="Hunicke-Smith S."/>
            <person name="Szanislo P.J."/>
            <person name="Earl A."/>
            <person name="Young S.K."/>
            <person name="Zeng Q."/>
            <person name="Gargeya S."/>
            <person name="Fitzgerald M."/>
            <person name="Haas B."/>
            <person name="Abouelleil A."/>
            <person name="Alvarado L."/>
            <person name="Arachchi H.M."/>
            <person name="Berlin A."/>
            <person name="Brown A."/>
            <person name="Chapman S.B."/>
            <person name="Chen Z."/>
            <person name="Dunbar C."/>
            <person name="Freedman E."/>
            <person name="Gearin G."/>
            <person name="Gellesch M."/>
            <person name="Goldberg J."/>
            <person name="Griggs A."/>
            <person name="Gujja S."/>
            <person name="Heiman D."/>
            <person name="Howarth C."/>
            <person name="Larson L."/>
            <person name="Lui A."/>
            <person name="MacDonald P.J.P."/>
            <person name="Montmayeur A."/>
            <person name="Murphy C."/>
            <person name="Neiman D."/>
            <person name="Pearson M."/>
            <person name="Priest M."/>
            <person name="Roberts A."/>
            <person name="Saif S."/>
            <person name="Shea T."/>
            <person name="Shenoy N."/>
            <person name="Sisk P."/>
            <person name="Stolte C."/>
            <person name="Sykes S."/>
            <person name="Wortman J."/>
            <person name="Nusbaum C."/>
            <person name="Birren B."/>
        </authorList>
    </citation>
    <scope>NUCLEOTIDE SEQUENCE</scope>
    <source>
        <strain evidence="2">NIH/UT8656</strain>
    </source>
</reference>
<dbReference type="EMBL" id="JH226130">
    <property type="protein sequence ID" value="EHY52283.1"/>
    <property type="molecule type" value="Genomic_DNA"/>
</dbReference>
<dbReference type="HOGENOM" id="CLU_354884_0_0_1"/>
<dbReference type="Proteomes" id="UP000007304">
    <property type="component" value="Unassembled WGS sequence"/>
</dbReference>
<dbReference type="OrthoDB" id="4118857at2759"/>
<keyword evidence="3" id="KW-1185">Reference proteome</keyword>
<feature type="region of interest" description="Disordered" evidence="1">
    <location>
        <begin position="265"/>
        <end position="293"/>
    </location>
</feature>
<dbReference type="InParanoid" id="H6BNU8"/>
<feature type="compositionally biased region" description="Polar residues" evidence="1">
    <location>
        <begin position="400"/>
        <end position="410"/>
    </location>
</feature>
<gene>
    <name evidence="2" type="ORF">HMPREF1120_00497</name>
</gene>
<dbReference type="AlphaFoldDB" id="H6BNU8"/>
<dbReference type="GeneID" id="20305136"/>
<name>H6BNU8_EXODN</name>
<dbReference type="VEuPathDB" id="FungiDB:HMPREF1120_00497"/>
<accession>H6BNU8</accession>
<protein>
    <submittedName>
        <fullName evidence="2">Uncharacterized protein</fullName>
    </submittedName>
</protein>
<feature type="compositionally biased region" description="Low complexity" evidence="1">
    <location>
        <begin position="555"/>
        <end position="571"/>
    </location>
</feature>
<feature type="compositionally biased region" description="Acidic residues" evidence="1">
    <location>
        <begin position="273"/>
        <end position="293"/>
    </location>
</feature>
<proteinExistence type="predicted"/>
<feature type="region of interest" description="Disordered" evidence="1">
    <location>
        <begin position="396"/>
        <end position="424"/>
    </location>
</feature>
<evidence type="ECO:0000313" key="2">
    <source>
        <dbReference type="EMBL" id="EHY52283.1"/>
    </source>
</evidence>
<organism evidence="2 3">
    <name type="scientific">Exophiala dermatitidis (strain ATCC 34100 / CBS 525.76 / NIH/UT8656)</name>
    <name type="common">Black yeast</name>
    <name type="synonym">Wangiella dermatitidis</name>
    <dbReference type="NCBI Taxonomy" id="858893"/>
    <lineage>
        <taxon>Eukaryota</taxon>
        <taxon>Fungi</taxon>
        <taxon>Dikarya</taxon>
        <taxon>Ascomycota</taxon>
        <taxon>Pezizomycotina</taxon>
        <taxon>Eurotiomycetes</taxon>
        <taxon>Chaetothyriomycetidae</taxon>
        <taxon>Chaetothyriales</taxon>
        <taxon>Herpotrichiellaceae</taxon>
        <taxon>Exophiala</taxon>
    </lineage>
</organism>
<feature type="region of interest" description="Disordered" evidence="1">
    <location>
        <begin position="186"/>
        <end position="213"/>
    </location>
</feature>
<feature type="compositionally biased region" description="Low complexity" evidence="1">
    <location>
        <begin position="615"/>
        <end position="628"/>
    </location>
</feature>
<evidence type="ECO:0000313" key="3">
    <source>
        <dbReference type="Proteomes" id="UP000007304"/>
    </source>
</evidence>
<evidence type="ECO:0000256" key="1">
    <source>
        <dbReference type="SAM" id="MobiDB-lite"/>
    </source>
</evidence>
<feature type="region of interest" description="Disordered" evidence="1">
    <location>
        <begin position="46"/>
        <end position="66"/>
    </location>
</feature>
<dbReference type="RefSeq" id="XP_009152744.1">
    <property type="nucleotide sequence ID" value="XM_009154496.1"/>
</dbReference>
<feature type="compositionally biased region" description="Low complexity" evidence="1">
    <location>
        <begin position="57"/>
        <end position="66"/>
    </location>
</feature>
<feature type="region of interest" description="Disordered" evidence="1">
    <location>
        <begin position="586"/>
        <end position="631"/>
    </location>
</feature>